<evidence type="ECO:0000313" key="1">
    <source>
        <dbReference type="EMBL" id="KAI0052335.1"/>
    </source>
</evidence>
<proteinExistence type="predicted"/>
<comment type="caution">
    <text evidence="1">The sequence shown here is derived from an EMBL/GenBank/DDBJ whole genome shotgun (WGS) entry which is preliminary data.</text>
</comment>
<sequence>MIPSHCQTPLTHGCDSCNTRLFAMGIEDTRRTVASHKTLRVALTCPPALFLDGGPPTKSSVGQMSARLVQLTTLTRRGRQAAALLIGWWMAGATIIDAQGEPGHSKGVRSPHRTQILLFLATDILKAVMFGLRVCVWRSALRRDDH</sequence>
<dbReference type="Proteomes" id="UP000814033">
    <property type="component" value="Unassembled WGS sequence"/>
</dbReference>
<keyword evidence="2" id="KW-1185">Reference proteome</keyword>
<organism evidence="1 2">
    <name type="scientific">Auriscalpium vulgare</name>
    <dbReference type="NCBI Taxonomy" id="40419"/>
    <lineage>
        <taxon>Eukaryota</taxon>
        <taxon>Fungi</taxon>
        <taxon>Dikarya</taxon>
        <taxon>Basidiomycota</taxon>
        <taxon>Agaricomycotina</taxon>
        <taxon>Agaricomycetes</taxon>
        <taxon>Russulales</taxon>
        <taxon>Auriscalpiaceae</taxon>
        <taxon>Auriscalpium</taxon>
    </lineage>
</organism>
<evidence type="ECO:0000313" key="2">
    <source>
        <dbReference type="Proteomes" id="UP000814033"/>
    </source>
</evidence>
<name>A0ACB8S8T8_9AGAM</name>
<gene>
    <name evidence="1" type="ORF">FA95DRAFT_1386093</name>
</gene>
<dbReference type="EMBL" id="MU275846">
    <property type="protein sequence ID" value="KAI0052335.1"/>
    <property type="molecule type" value="Genomic_DNA"/>
</dbReference>
<reference evidence="1" key="1">
    <citation type="submission" date="2021-02" db="EMBL/GenBank/DDBJ databases">
        <authorList>
            <consortium name="DOE Joint Genome Institute"/>
            <person name="Ahrendt S."/>
            <person name="Looney B.P."/>
            <person name="Miyauchi S."/>
            <person name="Morin E."/>
            <person name="Drula E."/>
            <person name="Courty P.E."/>
            <person name="Chicoki N."/>
            <person name="Fauchery L."/>
            <person name="Kohler A."/>
            <person name="Kuo A."/>
            <person name="Labutti K."/>
            <person name="Pangilinan J."/>
            <person name="Lipzen A."/>
            <person name="Riley R."/>
            <person name="Andreopoulos W."/>
            <person name="He G."/>
            <person name="Johnson J."/>
            <person name="Barry K.W."/>
            <person name="Grigoriev I.V."/>
            <person name="Nagy L."/>
            <person name="Hibbett D."/>
            <person name="Henrissat B."/>
            <person name="Matheny P.B."/>
            <person name="Labbe J."/>
            <person name="Martin F."/>
        </authorList>
    </citation>
    <scope>NUCLEOTIDE SEQUENCE</scope>
    <source>
        <strain evidence="1">FP105234-sp</strain>
    </source>
</reference>
<protein>
    <submittedName>
        <fullName evidence="1">Uncharacterized protein</fullName>
    </submittedName>
</protein>
<reference evidence="1" key="2">
    <citation type="journal article" date="2022" name="New Phytol.">
        <title>Evolutionary transition to the ectomycorrhizal habit in the genomes of a hyperdiverse lineage of mushroom-forming fungi.</title>
        <authorList>
            <person name="Looney B."/>
            <person name="Miyauchi S."/>
            <person name="Morin E."/>
            <person name="Drula E."/>
            <person name="Courty P.E."/>
            <person name="Kohler A."/>
            <person name="Kuo A."/>
            <person name="LaButti K."/>
            <person name="Pangilinan J."/>
            <person name="Lipzen A."/>
            <person name="Riley R."/>
            <person name="Andreopoulos W."/>
            <person name="He G."/>
            <person name="Johnson J."/>
            <person name="Nolan M."/>
            <person name="Tritt A."/>
            <person name="Barry K.W."/>
            <person name="Grigoriev I.V."/>
            <person name="Nagy L.G."/>
            <person name="Hibbett D."/>
            <person name="Henrissat B."/>
            <person name="Matheny P.B."/>
            <person name="Labbe J."/>
            <person name="Martin F.M."/>
        </authorList>
    </citation>
    <scope>NUCLEOTIDE SEQUENCE</scope>
    <source>
        <strain evidence="1">FP105234-sp</strain>
    </source>
</reference>
<accession>A0ACB8S8T8</accession>